<proteinExistence type="predicted"/>
<reference evidence="1 2" key="1">
    <citation type="submission" date="2019-03" db="EMBL/GenBank/DDBJ databases">
        <title>First draft genome of Liparis tanakae, snailfish: a comprehensive survey of snailfish specific genes.</title>
        <authorList>
            <person name="Kim W."/>
            <person name="Song I."/>
            <person name="Jeong J.-H."/>
            <person name="Kim D."/>
            <person name="Kim S."/>
            <person name="Ryu S."/>
            <person name="Song J.Y."/>
            <person name="Lee S.K."/>
        </authorList>
    </citation>
    <scope>NUCLEOTIDE SEQUENCE [LARGE SCALE GENOMIC DNA]</scope>
    <source>
        <tissue evidence="1">Muscle</tissue>
    </source>
</reference>
<protein>
    <submittedName>
        <fullName evidence="1">Uncharacterized protein</fullName>
    </submittedName>
</protein>
<evidence type="ECO:0000313" key="1">
    <source>
        <dbReference type="EMBL" id="TNN50404.1"/>
    </source>
</evidence>
<name>A0A4Z2GCH7_9TELE</name>
<gene>
    <name evidence="1" type="ORF">EYF80_039391</name>
</gene>
<keyword evidence="2" id="KW-1185">Reference proteome</keyword>
<accession>A0A4Z2GCH7</accession>
<evidence type="ECO:0000313" key="2">
    <source>
        <dbReference type="Proteomes" id="UP000314294"/>
    </source>
</evidence>
<comment type="caution">
    <text evidence="1">The sequence shown here is derived from an EMBL/GenBank/DDBJ whole genome shotgun (WGS) entry which is preliminary data.</text>
</comment>
<dbReference type="AlphaFoldDB" id="A0A4Z2GCH7"/>
<sequence>MEFDVHFTPVSLQLLERGAACGGPLSRERYEGLFTALPAPPTGKPSAPLASSPSAAVIAWPSSSSSSSSVAA</sequence>
<dbReference type="EMBL" id="SRLO01000618">
    <property type="protein sequence ID" value="TNN50404.1"/>
    <property type="molecule type" value="Genomic_DNA"/>
</dbReference>
<organism evidence="1 2">
    <name type="scientific">Liparis tanakae</name>
    <name type="common">Tanaka's snailfish</name>
    <dbReference type="NCBI Taxonomy" id="230148"/>
    <lineage>
        <taxon>Eukaryota</taxon>
        <taxon>Metazoa</taxon>
        <taxon>Chordata</taxon>
        <taxon>Craniata</taxon>
        <taxon>Vertebrata</taxon>
        <taxon>Euteleostomi</taxon>
        <taxon>Actinopterygii</taxon>
        <taxon>Neopterygii</taxon>
        <taxon>Teleostei</taxon>
        <taxon>Neoteleostei</taxon>
        <taxon>Acanthomorphata</taxon>
        <taxon>Eupercaria</taxon>
        <taxon>Perciformes</taxon>
        <taxon>Cottioidei</taxon>
        <taxon>Cottales</taxon>
        <taxon>Liparidae</taxon>
        <taxon>Liparis</taxon>
    </lineage>
</organism>
<dbReference type="Proteomes" id="UP000314294">
    <property type="component" value="Unassembled WGS sequence"/>
</dbReference>